<dbReference type="GO" id="GO:0015562">
    <property type="term" value="F:efflux transmembrane transporter activity"/>
    <property type="evidence" value="ECO:0007669"/>
    <property type="project" value="InterPro"/>
</dbReference>
<dbReference type="STRING" id="293826.Amet_0312"/>
<evidence type="ECO:0000256" key="2">
    <source>
        <dbReference type="SAM" id="Coils"/>
    </source>
</evidence>
<dbReference type="GO" id="GO:1990281">
    <property type="term" value="C:efflux pump complex"/>
    <property type="evidence" value="ECO:0007669"/>
    <property type="project" value="TreeGrafter"/>
</dbReference>
<feature type="coiled-coil region" evidence="2">
    <location>
        <begin position="125"/>
        <end position="152"/>
    </location>
</feature>
<dbReference type="PROSITE" id="PS51257">
    <property type="entry name" value="PROKAR_LIPOPROTEIN"/>
    <property type="match status" value="1"/>
</dbReference>
<dbReference type="Gene3D" id="2.40.30.170">
    <property type="match status" value="1"/>
</dbReference>
<sequence length="384" mass="41506">MTRWFLLIMITTVILAGCSSTTSVEGDEAEPTDDYVAVEVSQVEMRGLANEATLNGRVFSENEVMVLPRTPGIVDCVNVKLGDSVQKDQVLFVLEQDSSVLLGIEQAEEAVKSATKGTEQAAQGIALAENQYKMAKDQYDDAQANLERIKSLYDAGAVPKTQLDQAEMAAADGSLVAARSQITQAEISYQQTLGQLRQAEISVDQARTNLNHLEVKAPASGIISTLDLRVGQMVTNAQPVATIVDVNALYIQFELPENMINQFKRGQEVVVSIPAANVRDAKATVGLVSAATDQRTQLYPVRIDLTKSGDLVRPGSTGEVQVATNQTGNALIIESRAILNQDNETLVYVVENDHAVERKVTLGLDTAEYVEIIEGVSEGQQVII</sequence>
<feature type="signal peptide" evidence="3">
    <location>
        <begin position="1"/>
        <end position="16"/>
    </location>
</feature>
<evidence type="ECO:0000313" key="7">
    <source>
        <dbReference type="EMBL" id="ABR46543.1"/>
    </source>
</evidence>
<evidence type="ECO:0000259" key="4">
    <source>
        <dbReference type="Pfam" id="PF25954"/>
    </source>
</evidence>
<comment type="similarity">
    <text evidence="1">Belongs to the membrane fusion protein (MFP) (TC 8.A.1) family.</text>
</comment>
<evidence type="ECO:0000256" key="3">
    <source>
        <dbReference type="SAM" id="SignalP"/>
    </source>
</evidence>
<dbReference type="eggNOG" id="COG0845">
    <property type="taxonomic scope" value="Bacteria"/>
</dbReference>
<name>A6TK25_ALKMQ</name>
<keyword evidence="8" id="KW-1185">Reference proteome</keyword>
<dbReference type="InterPro" id="IPR006143">
    <property type="entry name" value="RND_pump_MFP"/>
</dbReference>
<dbReference type="InterPro" id="IPR058792">
    <property type="entry name" value="Beta-barrel_RND_2"/>
</dbReference>
<evidence type="ECO:0000256" key="1">
    <source>
        <dbReference type="ARBA" id="ARBA00009477"/>
    </source>
</evidence>
<dbReference type="Gene3D" id="2.40.50.100">
    <property type="match status" value="1"/>
</dbReference>
<dbReference type="NCBIfam" id="TIGR01730">
    <property type="entry name" value="RND_mfp"/>
    <property type="match status" value="1"/>
</dbReference>
<evidence type="ECO:0000259" key="6">
    <source>
        <dbReference type="Pfam" id="PF25989"/>
    </source>
</evidence>
<dbReference type="AlphaFoldDB" id="A6TK25"/>
<dbReference type="KEGG" id="amt:Amet_0312"/>
<dbReference type="SUPFAM" id="SSF111369">
    <property type="entry name" value="HlyD-like secretion proteins"/>
    <property type="match status" value="1"/>
</dbReference>
<dbReference type="Pfam" id="PF25954">
    <property type="entry name" value="Beta-barrel_RND_2"/>
    <property type="match status" value="1"/>
</dbReference>
<gene>
    <name evidence="7" type="ordered locus">Amet_0312</name>
</gene>
<dbReference type="HOGENOM" id="CLU_018816_14_4_9"/>
<dbReference type="Proteomes" id="UP000001572">
    <property type="component" value="Chromosome"/>
</dbReference>
<dbReference type="Gene3D" id="2.40.420.20">
    <property type="match status" value="1"/>
</dbReference>
<dbReference type="EMBL" id="CP000724">
    <property type="protein sequence ID" value="ABR46543.1"/>
    <property type="molecule type" value="Genomic_DNA"/>
</dbReference>
<dbReference type="Pfam" id="PF25989">
    <property type="entry name" value="YknX_C"/>
    <property type="match status" value="1"/>
</dbReference>
<proteinExistence type="inferred from homology"/>
<dbReference type="OrthoDB" id="9810430at2"/>
<dbReference type="PANTHER" id="PTHR30469:SF20">
    <property type="entry name" value="EFFLUX RND TRANSPORTER PERIPLASMIC ADAPTOR SUBUNIT"/>
    <property type="match status" value="1"/>
</dbReference>
<dbReference type="InterPro" id="IPR058647">
    <property type="entry name" value="BSH_CzcB-like"/>
</dbReference>
<dbReference type="Pfam" id="PF25973">
    <property type="entry name" value="BSH_CzcB"/>
    <property type="match status" value="1"/>
</dbReference>
<keyword evidence="2" id="KW-0175">Coiled coil</keyword>
<feature type="domain" description="CusB-like beta-barrel" evidence="4">
    <location>
        <begin position="251"/>
        <end position="325"/>
    </location>
</feature>
<dbReference type="InterPro" id="IPR058637">
    <property type="entry name" value="YknX-like_C"/>
</dbReference>
<keyword evidence="3" id="KW-0732">Signal</keyword>
<protein>
    <submittedName>
        <fullName evidence="7">Efflux transporter, RND family, MFP subunit</fullName>
    </submittedName>
</protein>
<evidence type="ECO:0000313" key="8">
    <source>
        <dbReference type="Proteomes" id="UP000001572"/>
    </source>
</evidence>
<organism evidence="7 8">
    <name type="scientific">Alkaliphilus metalliredigens (strain QYMF)</name>
    <dbReference type="NCBI Taxonomy" id="293826"/>
    <lineage>
        <taxon>Bacteria</taxon>
        <taxon>Bacillati</taxon>
        <taxon>Bacillota</taxon>
        <taxon>Clostridia</taxon>
        <taxon>Peptostreptococcales</taxon>
        <taxon>Natronincolaceae</taxon>
        <taxon>Alkaliphilus</taxon>
    </lineage>
</organism>
<evidence type="ECO:0000259" key="5">
    <source>
        <dbReference type="Pfam" id="PF25973"/>
    </source>
</evidence>
<reference evidence="8" key="1">
    <citation type="journal article" date="2016" name="Genome Announc.">
        <title>Complete genome sequence of Alkaliphilus metalliredigens strain QYMF, an alkaliphilic and metal-reducing bacterium isolated from borax-contaminated leachate ponds.</title>
        <authorList>
            <person name="Hwang C."/>
            <person name="Copeland A."/>
            <person name="Lucas S."/>
            <person name="Lapidus A."/>
            <person name="Barry K."/>
            <person name="Detter J.C."/>
            <person name="Glavina Del Rio T."/>
            <person name="Hammon N."/>
            <person name="Israni S."/>
            <person name="Dalin E."/>
            <person name="Tice H."/>
            <person name="Pitluck S."/>
            <person name="Chertkov O."/>
            <person name="Brettin T."/>
            <person name="Bruce D."/>
            <person name="Han C."/>
            <person name="Schmutz J."/>
            <person name="Larimer F."/>
            <person name="Land M.L."/>
            <person name="Hauser L."/>
            <person name="Kyrpides N."/>
            <person name="Mikhailova N."/>
            <person name="Ye Q."/>
            <person name="Zhou J."/>
            <person name="Richardson P."/>
            <person name="Fields M.W."/>
        </authorList>
    </citation>
    <scope>NUCLEOTIDE SEQUENCE [LARGE SCALE GENOMIC DNA]</scope>
    <source>
        <strain evidence="8">QYMF</strain>
    </source>
</reference>
<dbReference type="PANTHER" id="PTHR30469">
    <property type="entry name" value="MULTIDRUG RESISTANCE PROTEIN MDTA"/>
    <property type="match status" value="1"/>
</dbReference>
<feature type="chain" id="PRO_5039438444" evidence="3">
    <location>
        <begin position="17"/>
        <end position="384"/>
    </location>
</feature>
<accession>A6TK25</accession>
<feature type="domain" description="CzcB-like barrel-sandwich hybrid" evidence="5">
    <location>
        <begin position="64"/>
        <end position="245"/>
    </location>
</feature>
<feature type="domain" description="YknX-like C-terminal permuted SH3-like" evidence="6">
    <location>
        <begin position="335"/>
        <end position="384"/>
    </location>
</feature>
<dbReference type="Gene3D" id="1.10.287.470">
    <property type="entry name" value="Helix hairpin bin"/>
    <property type="match status" value="1"/>
</dbReference>